<evidence type="ECO:0000256" key="4">
    <source>
        <dbReference type="ARBA" id="ARBA00023204"/>
    </source>
</evidence>
<organism evidence="6 7">
    <name type="scientific">Candidatus Pseudobacter hemicellulosilyticus</name>
    <dbReference type="NCBI Taxonomy" id="3121375"/>
    <lineage>
        <taxon>Bacteria</taxon>
        <taxon>Pseudomonadati</taxon>
        <taxon>Bacteroidota</taxon>
        <taxon>Chitinophagia</taxon>
        <taxon>Chitinophagales</taxon>
        <taxon>Chitinophagaceae</taxon>
        <taxon>Pseudobacter</taxon>
    </lineage>
</organism>
<dbReference type="GO" id="GO:0006284">
    <property type="term" value="P:base-excision repair"/>
    <property type="evidence" value="ECO:0007669"/>
    <property type="project" value="InterPro"/>
</dbReference>
<dbReference type="InterPro" id="IPR011034">
    <property type="entry name" value="Formyl_transferase-like_C_sf"/>
</dbReference>
<evidence type="ECO:0000313" key="7">
    <source>
        <dbReference type="Proteomes" id="UP001220610"/>
    </source>
</evidence>
<dbReference type="Proteomes" id="UP001220610">
    <property type="component" value="Chromosome"/>
</dbReference>
<dbReference type="PANTHER" id="PTHR10429:SF0">
    <property type="entry name" value="DNA-3-METHYLADENINE GLYCOSYLASE"/>
    <property type="match status" value="1"/>
</dbReference>
<evidence type="ECO:0000256" key="2">
    <source>
        <dbReference type="ARBA" id="ARBA00022763"/>
    </source>
</evidence>
<dbReference type="CDD" id="cd00540">
    <property type="entry name" value="AAG"/>
    <property type="match status" value="1"/>
</dbReference>
<dbReference type="FunFam" id="3.10.300.10:FF:000001">
    <property type="entry name" value="Putative 3-methyladenine DNA glycosylase"/>
    <property type="match status" value="1"/>
</dbReference>
<reference evidence="6" key="1">
    <citation type="submission" date="2023-03" db="EMBL/GenBank/DDBJ databases">
        <title>Andean soil-derived lignocellulolytic bacterial consortium as a source of novel taxa and putative plastic-active enzymes.</title>
        <authorList>
            <person name="Diaz-Garcia L."/>
            <person name="Chuvochina M."/>
            <person name="Feuerriegel G."/>
            <person name="Bunk B."/>
            <person name="Sproer C."/>
            <person name="Streit W.R."/>
            <person name="Rodriguez L.M."/>
            <person name="Overmann J."/>
            <person name="Jimenez D.J."/>
        </authorList>
    </citation>
    <scope>NUCLEOTIDE SEQUENCE</scope>
    <source>
        <strain evidence="6">MAG 7</strain>
    </source>
</reference>
<keyword evidence="3 5" id="KW-0378">Hydrolase</keyword>
<evidence type="ECO:0000256" key="5">
    <source>
        <dbReference type="HAMAP-Rule" id="MF_00527"/>
    </source>
</evidence>
<evidence type="ECO:0000256" key="1">
    <source>
        <dbReference type="ARBA" id="ARBA00009232"/>
    </source>
</evidence>
<dbReference type="GO" id="GO:0003677">
    <property type="term" value="F:DNA binding"/>
    <property type="evidence" value="ECO:0007669"/>
    <property type="project" value="InterPro"/>
</dbReference>
<keyword evidence="4 5" id="KW-0234">DNA repair</keyword>
<sequence>MKKLDQSFYNRADVVKIAKEMLGKILVSHFDGVLTAGRIVETEAYEGVTDRASHAWNGRRTNRTEIMYGAAGTAYVYLCYGIHQLFNVVTNRTDVPHAVLVRALEPLEGIDQMLLRTGKPRLDHTLTRGPGNVARALGIHTRHTGFDLQGDTLYLADDGFVLKKTQWLATPRIGVDYAGEHAAWPYRFIVKDNPYVSGQRVKIRTVP</sequence>
<name>A0AAJ6BIH1_9BACT</name>
<dbReference type="EC" id="3.2.2.-" evidence="5"/>
<dbReference type="InterPro" id="IPR003180">
    <property type="entry name" value="MPG"/>
</dbReference>
<dbReference type="Gene3D" id="3.10.300.10">
    <property type="entry name" value="Methylpurine-DNA glycosylase (MPG)"/>
    <property type="match status" value="1"/>
</dbReference>
<dbReference type="SUPFAM" id="SSF50486">
    <property type="entry name" value="FMT C-terminal domain-like"/>
    <property type="match status" value="1"/>
</dbReference>
<dbReference type="PANTHER" id="PTHR10429">
    <property type="entry name" value="DNA-3-METHYLADENINE GLYCOSYLASE"/>
    <property type="match status" value="1"/>
</dbReference>
<dbReference type="GO" id="GO:0003905">
    <property type="term" value="F:alkylbase DNA N-glycosylase activity"/>
    <property type="evidence" value="ECO:0007669"/>
    <property type="project" value="InterPro"/>
</dbReference>
<dbReference type="Pfam" id="PF02245">
    <property type="entry name" value="Pur_DNA_glyco"/>
    <property type="match status" value="1"/>
</dbReference>
<dbReference type="HAMAP" id="MF_00527">
    <property type="entry name" value="3MGH"/>
    <property type="match status" value="1"/>
</dbReference>
<gene>
    <name evidence="6" type="ORF">P0Y53_02080</name>
</gene>
<proteinExistence type="inferred from homology"/>
<evidence type="ECO:0000256" key="3">
    <source>
        <dbReference type="ARBA" id="ARBA00022801"/>
    </source>
</evidence>
<protein>
    <recommendedName>
        <fullName evidence="5">Putative 3-methyladenine DNA glycosylase</fullName>
        <ecNumber evidence="5">3.2.2.-</ecNumber>
    </recommendedName>
</protein>
<dbReference type="InterPro" id="IPR036995">
    <property type="entry name" value="MPG_sf"/>
</dbReference>
<accession>A0AAJ6BIH1</accession>
<dbReference type="EMBL" id="CP119311">
    <property type="protein sequence ID" value="WEK36276.1"/>
    <property type="molecule type" value="Genomic_DNA"/>
</dbReference>
<evidence type="ECO:0000313" key="6">
    <source>
        <dbReference type="EMBL" id="WEK36276.1"/>
    </source>
</evidence>
<keyword evidence="2 5" id="KW-0227">DNA damage</keyword>
<dbReference type="AlphaFoldDB" id="A0AAJ6BIH1"/>
<dbReference type="NCBIfam" id="TIGR00567">
    <property type="entry name" value="3mg"/>
    <property type="match status" value="1"/>
</dbReference>
<comment type="similarity">
    <text evidence="1 5">Belongs to the DNA glycosylase MPG family.</text>
</comment>